<evidence type="ECO:0000313" key="10">
    <source>
        <dbReference type="Proteomes" id="UP000541154"/>
    </source>
</evidence>
<dbReference type="GO" id="GO:0003677">
    <property type="term" value="F:DNA binding"/>
    <property type="evidence" value="ECO:0007669"/>
    <property type="project" value="UniProtKB-KW"/>
</dbReference>
<evidence type="ECO:0000256" key="7">
    <source>
        <dbReference type="SAM" id="MobiDB-lite"/>
    </source>
</evidence>
<evidence type="ECO:0000256" key="1">
    <source>
        <dbReference type="ARBA" id="ARBA00022723"/>
    </source>
</evidence>
<keyword evidence="4" id="KW-0238">DNA-binding</keyword>
<dbReference type="SUPFAM" id="SSF57701">
    <property type="entry name" value="Zn2/Cys6 DNA-binding domain"/>
    <property type="match status" value="1"/>
</dbReference>
<keyword evidence="6" id="KW-0539">Nucleus</keyword>
<dbReference type="Pfam" id="PF00172">
    <property type="entry name" value="Zn_clus"/>
    <property type="match status" value="1"/>
</dbReference>
<feature type="region of interest" description="Disordered" evidence="7">
    <location>
        <begin position="67"/>
        <end position="110"/>
    </location>
</feature>
<comment type="caution">
    <text evidence="9">The sequence shown here is derived from an EMBL/GenBank/DDBJ whole genome shotgun (WGS) entry which is preliminary data.</text>
</comment>
<dbReference type="GO" id="GO:0005634">
    <property type="term" value="C:nucleus"/>
    <property type="evidence" value="ECO:0007669"/>
    <property type="project" value="InterPro"/>
</dbReference>
<dbReference type="SMART" id="SM00066">
    <property type="entry name" value="GAL4"/>
    <property type="match status" value="1"/>
</dbReference>
<dbReference type="PANTHER" id="PTHR31069">
    <property type="entry name" value="OLEATE-ACTIVATED TRANSCRIPTION FACTOR 1-RELATED"/>
    <property type="match status" value="1"/>
</dbReference>
<dbReference type="AlphaFoldDB" id="A0A8H6ACY2"/>
<reference evidence="9 10" key="1">
    <citation type="submission" date="2019-04" db="EMBL/GenBank/DDBJ databases">
        <title>Aspergillus burnettii sp. nov., novel species from soil in southeast Queensland.</title>
        <authorList>
            <person name="Gilchrist C.L.M."/>
            <person name="Pitt J.I."/>
            <person name="Lange L."/>
            <person name="Lacey H.J."/>
            <person name="Vuong D."/>
            <person name="Midgley D.J."/>
            <person name="Greenfield P."/>
            <person name="Bradbury M."/>
            <person name="Lacey E."/>
            <person name="Busk P.K."/>
            <person name="Pilgaard B."/>
            <person name="Chooi Y.H."/>
            <person name="Piggott A.M."/>
        </authorList>
    </citation>
    <scope>NUCLEOTIDE SEQUENCE [LARGE SCALE GENOMIC DNA]</scope>
    <source>
        <strain evidence="9 10">FRR 5400</strain>
    </source>
</reference>
<dbReference type="PRINTS" id="PR00755">
    <property type="entry name" value="AFLATOXINBRP"/>
</dbReference>
<protein>
    <recommendedName>
        <fullName evidence="8">Zn(2)-C6 fungal-type domain-containing protein</fullName>
    </recommendedName>
</protein>
<dbReference type="GO" id="GO:0000981">
    <property type="term" value="F:DNA-binding transcription factor activity, RNA polymerase II-specific"/>
    <property type="evidence" value="ECO:0007669"/>
    <property type="project" value="InterPro"/>
</dbReference>
<dbReference type="InterPro" id="IPR001138">
    <property type="entry name" value="Zn2Cys6_DnaBD"/>
</dbReference>
<dbReference type="GO" id="GO:0045122">
    <property type="term" value="P:aflatoxin biosynthetic process"/>
    <property type="evidence" value="ECO:0007669"/>
    <property type="project" value="InterPro"/>
</dbReference>
<sequence>MSSGSPSTQRSSRPIKLRASCDFCALSKVRCDRGQPQCLRCIKSGICCNYSESRRIGKAWQLCSSRSNSPVVQGTPLPKHQLISQPPLRRGTDHRHSRARSTSDSEKPRNYAYQQSDYSMPLGFFHSPPYAVPEITTPSVYTTAHNESHPNAEEAVVPVFLSHGSADMASSNLPRTAEAETSDMREGCPLNLPRSPSWDAMLHGPTMGIGDTGDCIKRATTALQLVNDPRTSCLRSETPSPSPMQALDATLDDSRTAMDTVREILDCPCAQSIQVALLLVLIVQQVMESYQTLLMQQHGAPPEQSPLANSLSAFDTPLAIGRYLLDHDLRSKIIIQVLWSEVEKIGQVLDTLAQYAQNMAHRSDELVLGTYISTLQASRKHVLQSLQQDKES</sequence>
<evidence type="ECO:0000313" key="9">
    <source>
        <dbReference type="EMBL" id="KAF5863990.1"/>
    </source>
</evidence>
<evidence type="ECO:0000256" key="4">
    <source>
        <dbReference type="ARBA" id="ARBA00023125"/>
    </source>
</evidence>
<dbReference type="CDD" id="cd00067">
    <property type="entry name" value="GAL4"/>
    <property type="match status" value="1"/>
</dbReference>
<dbReference type="PANTHER" id="PTHR31069:SF31">
    <property type="entry name" value="MONODICTYPHENONE CLUSTER TRANSCRIPTION FACTOR-RELATED"/>
    <property type="match status" value="1"/>
</dbReference>
<dbReference type="PROSITE" id="PS50048">
    <property type="entry name" value="ZN2_CY6_FUNGAL_2"/>
    <property type="match status" value="1"/>
</dbReference>
<gene>
    <name evidence="9" type="ORF">ETB97_008925</name>
</gene>
<keyword evidence="10" id="KW-1185">Reference proteome</keyword>
<name>A0A8H6ACY2_PETAA</name>
<dbReference type="Pfam" id="PF08493">
    <property type="entry name" value="AflR"/>
    <property type="match status" value="1"/>
</dbReference>
<dbReference type="GO" id="GO:0008270">
    <property type="term" value="F:zinc ion binding"/>
    <property type="evidence" value="ECO:0007669"/>
    <property type="project" value="InterPro"/>
</dbReference>
<dbReference type="InterPro" id="IPR013700">
    <property type="entry name" value="AflR"/>
</dbReference>
<evidence type="ECO:0000256" key="5">
    <source>
        <dbReference type="ARBA" id="ARBA00023163"/>
    </source>
</evidence>
<evidence type="ECO:0000256" key="6">
    <source>
        <dbReference type="ARBA" id="ARBA00023242"/>
    </source>
</evidence>
<evidence type="ECO:0000259" key="8">
    <source>
        <dbReference type="PROSITE" id="PS50048"/>
    </source>
</evidence>
<dbReference type="InterPro" id="IPR050675">
    <property type="entry name" value="OAF3"/>
</dbReference>
<keyword evidence="1" id="KW-0479">Metal-binding</keyword>
<dbReference type="InterPro" id="IPR036864">
    <property type="entry name" value="Zn2-C6_fun-type_DNA-bd_sf"/>
</dbReference>
<feature type="domain" description="Zn(2)-C6 fungal-type" evidence="8">
    <location>
        <begin position="20"/>
        <end position="50"/>
    </location>
</feature>
<keyword evidence="2" id="KW-0862">Zinc</keyword>
<keyword evidence="3" id="KW-0805">Transcription regulation</keyword>
<dbReference type="Gene3D" id="4.10.240.10">
    <property type="entry name" value="Zn(2)-C6 fungal-type DNA-binding domain"/>
    <property type="match status" value="1"/>
</dbReference>
<dbReference type="EMBL" id="SPNV01000041">
    <property type="protein sequence ID" value="KAF5863990.1"/>
    <property type="molecule type" value="Genomic_DNA"/>
</dbReference>
<dbReference type="PROSITE" id="PS00463">
    <property type="entry name" value="ZN2_CY6_FUNGAL_1"/>
    <property type="match status" value="1"/>
</dbReference>
<keyword evidence="5" id="KW-0804">Transcription</keyword>
<dbReference type="GO" id="GO:0009893">
    <property type="term" value="P:positive regulation of metabolic process"/>
    <property type="evidence" value="ECO:0007669"/>
    <property type="project" value="UniProtKB-ARBA"/>
</dbReference>
<evidence type="ECO:0000256" key="3">
    <source>
        <dbReference type="ARBA" id="ARBA00023015"/>
    </source>
</evidence>
<accession>A0A8H6ACY2</accession>
<organism evidence="9 10">
    <name type="scientific">Petromyces alliaceus</name>
    <name type="common">Aspergillus alliaceus</name>
    <dbReference type="NCBI Taxonomy" id="209559"/>
    <lineage>
        <taxon>Eukaryota</taxon>
        <taxon>Fungi</taxon>
        <taxon>Dikarya</taxon>
        <taxon>Ascomycota</taxon>
        <taxon>Pezizomycotina</taxon>
        <taxon>Eurotiomycetes</taxon>
        <taxon>Eurotiomycetidae</taxon>
        <taxon>Eurotiales</taxon>
        <taxon>Aspergillaceae</taxon>
        <taxon>Aspergillus</taxon>
        <taxon>Aspergillus subgen. Circumdati</taxon>
    </lineage>
</organism>
<evidence type="ECO:0000256" key="2">
    <source>
        <dbReference type="ARBA" id="ARBA00022833"/>
    </source>
</evidence>
<dbReference type="Proteomes" id="UP000541154">
    <property type="component" value="Unassembled WGS sequence"/>
</dbReference>
<proteinExistence type="predicted"/>